<dbReference type="CDD" id="cd06260">
    <property type="entry name" value="DUF820-like"/>
    <property type="match status" value="1"/>
</dbReference>
<dbReference type="EMBL" id="FOME01000004">
    <property type="protein sequence ID" value="SFD41410.1"/>
    <property type="molecule type" value="Genomic_DNA"/>
</dbReference>
<dbReference type="Gene3D" id="3.90.1570.10">
    <property type="entry name" value="tt1808, chain A"/>
    <property type="match status" value="1"/>
</dbReference>
<dbReference type="InterPro" id="IPR008538">
    <property type="entry name" value="Uma2"/>
</dbReference>
<keyword evidence="2" id="KW-0255">Endonuclease</keyword>
<dbReference type="Pfam" id="PF05685">
    <property type="entry name" value="Uma2"/>
    <property type="match status" value="1"/>
</dbReference>
<evidence type="ECO:0000313" key="5">
    <source>
        <dbReference type="Proteomes" id="UP000236729"/>
    </source>
</evidence>
<keyword evidence="2" id="KW-0540">Nuclease</keyword>
<sequence length="95" mass="10487">MLAIEVVSESSFFRDYNTKAREQADFGIPAYWVVNPLLEAARMLELRLDGGDYRVVQDAVGENAFTTEFPFQVTIIPDLLMAGADGPWDLSGEGA</sequence>
<keyword evidence="2" id="KW-0378">Hydrolase</keyword>
<keyword evidence="4" id="KW-1185">Reference proteome</keyword>
<proteinExistence type="predicted"/>
<feature type="domain" description="Putative restriction endonuclease" evidence="1">
    <location>
        <begin position="2"/>
        <end position="59"/>
    </location>
</feature>
<dbReference type="Proteomes" id="UP000236729">
    <property type="component" value="Unassembled WGS sequence"/>
</dbReference>
<dbReference type="GO" id="GO:0004519">
    <property type="term" value="F:endonuclease activity"/>
    <property type="evidence" value="ECO:0007669"/>
    <property type="project" value="UniProtKB-KW"/>
</dbReference>
<gene>
    <name evidence="2" type="ORF">SAMN02982929_05692</name>
    <name evidence="3" type="ORF">SAMN05216506_104222</name>
</gene>
<name>A0A1H6E6P2_9PSEU</name>
<dbReference type="SMR" id="A0A1H6E6P2"/>
<protein>
    <submittedName>
        <fullName evidence="2 3">Restriction endonuclease</fullName>
    </submittedName>
</protein>
<evidence type="ECO:0000313" key="4">
    <source>
        <dbReference type="Proteomes" id="UP000199690"/>
    </source>
</evidence>
<dbReference type="InterPro" id="IPR011335">
    <property type="entry name" value="Restrct_endonuc-II-like"/>
</dbReference>
<evidence type="ECO:0000313" key="2">
    <source>
        <dbReference type="EMBL" id="SEG92931.1"/>
    </source>
</evidence>
<dbReference type="AlphaFoldDB" id="A0A1H6E6P2"/>
<dbReference type="SUPFAM" id="SSF52980">
    <property type="entry name" value="Restriction endonuclease-like"/>
    <property type="match status" value="1"/>
</dbReference>
<evidence type="ECO:0000259" key="1">
    <source>
        <dbReference type="Pfam" id="PF05685"/>
    </source>
</evidence>
<accession>A0A1H6E6P2</accession>
<dbReference type="Proteomes" id="UP000199690">
    <property type="component" value="Unassembled WGS sequence"/>
</dbReference>
<reference evidence="4 5" key="2">
    <citation type="submission" date="2016-10" db="EMBL/GenBank/DDBJ databases">
        <authorList>
            <person name="Varghese N."/>
            <person name="Submissions S."/>
        </authorList>
    </citation>
    <scope>NUCLEOTIDE SEQUENCE [LARGE SCALE GENOMIC DNA]</scope>
    <source>
        <strain evidence="5">ATCC 20501</strain>
        <strain evidence="3 4">CGMCC 4.3529</strain>
    </source>
</reference>
<reference evidence="2" key="1">
    <citation type="submission" date="2016-10" db="EMBL/GenBank/DDBJ databases">
        <authorList>
            <person name="de Groot N.N."/>
        </authorList>
    </citation>
    <scope>NUCLEOTIDE SEQUENCE [LARGE SCALE GENOMIC DNA]</scope>
    <source>
        <strain evidence="2">ATCC 20501</strain>
    </source>
</reference>
<evidence type="ECO:0000313" key="3">
    <source>
        <dbReference type="EMBL" id="SFD41410.1"/>
    </source>
</evidence>
<dbReference type="EMBL" id="FNVB01000009">
    <property type="protein sequence ID" value="SEG92931.1"/>
    <property type="molecule type" value="Genomic_DNA"/>
</dbReference>
<accession>A0A1I1SEI6</accession>
<dbReference type="InterPro" id="IPR012296">
    <property type="entry name" value="Nuclease_put_TT1808"/>
</dbReference>
<organism evidence="2 5">
    <name type="scientific">Saccharopolyspora kobensis</name>
    <dbReference type="NCBI Taxonomy" id="146035"/>
    <lineage>
        <taxon>Bacteria</taxon>
        <taxon>Bacillati</taxon>
        <taxon>Actinomycetota</taxon>
        <taxon>Actinomycetes</taxon>
        <taxon>Pseudonocardiales</taxon>
        <taxon>Pseudonocardiaceae</taxon>
        <taxon>Saccharopolyspora</taxon>
    </lineage>
</organism>